<organism evidence="6 7">
    <name type="scientific">Larinioides sclopetarius</name>
    <dbReference type="NCBI Taxonomy" id="280406"/>
    <lineage>
        <taxon>Eukaryota</taxon>
        <taxon>Metazoa</taxon>
        <taxon>Ecdysozoa</taxon>
        <taxon>Arthropoda</taxon>
        <taxon>Chelicerata</taxon>
        <taxon>Arachnida</taxon>
        <taxon>Araneae</taxon>
        <taxon>Araneomorphae</taxon>
        <taxon>Entelegynae</taxon>
        <taxon>Araneoidea</taxon>
        <taxon>Araneidae</taxon>
        <taxon>Larinioides</taxon>
    </lineage>
</organism>
<dbReference type="InterPro" id="IPR004088">
    <property type="entry name" value="KH_dom_type_1"/>
</dbReference>
<evidence type="ECO:0000256" key="1">
    <source>
        <dbReference type="ARBA" id="ARBA00007662"/>
    </source>
</evidence>
<dbReference type="GO" id="GO:0005737">
    <property type="term" value="C:cytoplasm"/>
    <property type="evidence" value="ECO:0007669"/>
    <property type="project" value="TreeGrafter"/>
</dbReference>
<comment type="similarity">
    <text evidence="1">Belongs to the BicC family.</text>
</comment>
<dbReference type="Gene3D" id="1.10.150.50">
    <property type="entry name" value="Transcription Factor, Ets-1"/>
    <property type="match status" value="1"/>
</dbReference>
<dbReference type="EMBL" id="CAXIEN010000001">
    <property type="protein sequence ID" value="CAL1261124.1"/>
    <property type="molecule type" value="Genomic_DNA"/>
</dbReference>
<dbReference type="SUPFAM" id="SSF54791">
    <property type="entry name" value="Eukaryotic type KH-domain (KH-domain type I)"/>
    <property type="match status" value="3"/>
</dbReference>
<dbReference type="Pfam" id="PF00013">
    <property type="entry name" value="KH_1"/>
    <property type="match status" value="2"/>
</dbReference>
<evidence type="ECO:0000313" key="6">
    <source>
        <dbReference type="EMBL" id="CAL1261124.1"/>
    </source>
</evidence>
<keyword evidence="3" id="KW-0694">RNA-binding</keyword>
<dbReference type="Pfam" id="PF00536">
    <property type="entry name" value="SAM_1"/>
    <property type="match status" value="1"/>
</dbReference>
<evidence type="ECO:0000256" key="3">
    <source>
        <dbReference type="PROSITE-ProRule" id="PRU00117"/>
    </source>
</evidence>
<dbReference type="InterPro" id="IPR004087">
    <property type="entry name" value="KH_dom"/>
</dbReference>
<evidence type="ECO:0000256" key="2">
    <source>
        <dbReference type="ARBA" id="ARBA00022737"/>
    </source>
</evidence>
<feature type="domain" description="SAM" evidence="5">
    <location>
        <begin position="683"/>
        <end position="748"/>
    </location>
</feature>
<dbReference type="InterPro" id="IPR047554">
    <property type="entry name" value="BICC1_KH-I_rpt2"/>
</dbReference>
<comment type="caution">
    <text evidence="6">The sequence shown here is derived from an EMBL/GenBank/DDBJ whole genome shotgun (WGS) entry which is preliminary data.</text>
</comment>
<proteinExistence type="inferred from homology"/>
<sequence length="776" mass="87637">MEIVIKLDRLKLPNASNSPAENIFQEISKETGASLLWESGSKTIPVRREPCIKISGDQENVTKAKEMLLERLEIQSNRVVMKMEVTHMEHPSLIGKGGKLIKKVMEATGCHIHFPDANKINKLEKKNQVSIYGDPTNVERARVMIRALIPIQIHFQVPKTSFDTQVHNSMNPNYDCSLSGTKFVGSYNGLLLYSPSGQSNIVIIRCNQDQFSNLRKDITMLMEHICCTKGTNLPPVHMMTDIMQQHQAFVKGPNNSNIEGIVKKTGAKITFPDVNSPTSERRSITISGSLDSVYVAWLEIMNYLPVNVSFDVNATRETKGEYMDFLRDLGIALFTRPNPKYYIKNVTLKGPEKFSKQMLQYRQHLLHLPSLCFKADIEDINLASDFLSSLTEYFQSPTNVIPSSVTNIMSRNIGFETLQQLAQGLNSTSSHKQLLSLTNNSLIPVITNGSVETGYYITSTKDFKIQSCPLLLAVEQSKTSGTGQTTQNENGCYWNSKIRENSNTQDQLLTNNNWIKNIPFENVSSGFTEMSHDQSLAEQSGTSSRLPQSLFMDNQNGETTLAEDYYRKKVLAAKAMRRPIESMESAQVPTSLWAGYGFSQSMPAAVIKDSLDSVNQYNRYQFSSCSSNSSSEDSETWENIVMKDCIDGDSIWSNKKEVTFSHSNYFDFARNMPVGLPFDNTRNQNTRKDILAELLWQRGLHKYIDTFTKEEIDFDSFLLLTDNDLQIMGIAHQARVKLVCLIREMQESTMKYKTFDAAPGAERKSSIDRLDNLQIC</sequence>
<dbReference type="Proteomes" id="UP001497382">
    <property type="component" value="Unassembled WGS sequence"/>
</dbReference>
<dbReference type="PANTHER" id="PTHR10627">
    <property type="entry name" value="SCP160"/>
    <property type="match status" value="1"/>
</dbReference>
<gene>
    <name evidence="6" type="ORF">LARSCL_LOCUS210</name>
</gene>
<dbReference type="CDD" id="cd22421">
    <property type="entry name" value="KH-I_BICC1_rpt2"/>
    <property type="match status" value="1"/>
</dbReference>
<evidence type="ECO:0000259" key="5">
    <source>
        <dbReference type="SMART" id="SM00454"/>
    </source>
</evidence>
<dbReference type="GO" id="GO:0010468">
    <property type="term" value="P:regulation of gene expression"/>
    <property type="evidence" value="ECO:0007669"/>
    <property type="project" value="UniProtKB-ARBA"/>
</dbReference>
<protein>
    <submittedName>
        <fullName evidence="6">Uncharacterized protein</fullName>
    </submittedName>
</protein>
<accession>A0AAV1YQD5</accession>
<dbReference type="SMART" id="SM00322">
    <property type="entry name" value="KH"/>
    <property type="match status" value="2"/>
</dbReference>
<dbReference type="PANTHER" id="PTHR10627:SF69">
    <property type="entry name" value="PROTEIN BICAUDAL C"/>
    <property type="match status" value="1"/>
</dbReference>
<keyword evidence="2" id="KW-0677">Repeat</keyword>
<dbReference type="GO" id="GO:0003723">
    <property type="term" value="F:RNA binding"/>
    <property type="evidence" value="ECO:0007669"/>
    <property type="project" value="UniProtKB-UniRule"/>
</dbReference>
<dbReference type="Gene3D" id="3.30.310.270">
    <property type="match status" value="2"/>
</dbReference>
<dbReference type="InterPro" id="IPR036612">
    <property type="entry name" value="KH_dom_type_1_sf"/>
</dbReference>
<dbReference type="PROSITE" id="PS50084">
    <property type="entry name" value="KH_TYPE_1"/>
    <property type="match status" value="2"/>
</dbReference>
<dbReference type="SUPFAM" id="SSF47769">
    <property type="entry name" value="SAM/Pointed domain"/>
    <property type="match status" value="1"/>
</dbReference>
<name>A0AAV1YQD5_9ARAC</name>
<dbReference type="InterPro" id="IPR013761">
    <property type="entry name" value="SAM/pointed_sf"/>
</dbReference>
<dbReference type="SMART" id="SM00454">
    <property type="entry name" value="SAM"/>
    <property type="match status" value="1"/>
</dbReference>
<evidence type="ECO:0000259" key="4">
    <source>
        <dbReference type="SMART" id="SM00322"/>
    </source>
</evidence>
<feature type="domain" description="K Homology" evidence="4">
    <location>
        <begin position="77"/>
        <end position="150"/>
    </location>
</feature>
<feature type="domain" description="K Homology" evidence="4">
    <location>
        <begin position="234"/>
        <end position="305"/>
    </location>
</feature>
<keyword evidence="7" id="KW-1185">Reference proteome</keyword>
<reference evidence="6 7" key="1">
    <citation type="submission" date="2024-04" db="EMBL/GenBank/DDBJ databases">
        <authorList>
            <person name="Rising A."/>
            <person name="Reimegard J."/>
            <person name="Sonavane S."/>
            <person name="Akerstrom W."/>
            <person name="Nylinder S."/>
            <person name="Hedman E."/>
            <person name="Kallberg Y."/>
        </authorList>
    </citation>
    <scope>NUCLEOTIDE SEQUENCE [LARGE SCALE GENOMIC DNA]</scope>
</reference>
<dbReference type="AlphaFoldDB" id="A0AAV1YQD5"/>
<dbReference type="InterPro" id="IPR001660">
    <property type="entry name" value="SAM"/>
</dbReference>
<evidence type="ECO:0000313" key="7">
    <source>
        <dbReference type="Proteomes" id="UP001497382"/>
    </source>
</evidence>